<protein>
    <submittedName>
        <fullName evidence="2">Uncharacterized protein</fullName>
    </submittedName>
</protein>
<evidence type="ECO:0000313" key="3">
    <source>
        <dbReference type="Proteomes" id="UP000199214"/>
    </source>
</evidence>
<sequence length="795" mass="90176">MNSDNPMWKNSVTLRKQLDEWTDDNIASLASLYNVSLIFGGLLWSDDVNTLNEIADCISLTPYAEGVWQSCPIDVTASPYLAKLAFFQSFYHTDLFVDVIATDFKRIREIVDASIKGKIARSPSRFGRSLYDRYNSMFDMLRADHLSVSDTERLLNSTDQGVYQYGNDVLGPLGLLNSPETRNFRASRSLPLWHCDNVGCNHLHDVSLSDHQGQLRQVINQIDSYCDRVMGPPSHWSAAISMKSDEYIDDDYGDLFIIIQEQFSKEERIALLSELLDRPDPKELLWPIIKSSFKKTEYQKPRSDFLAAISSEHINHLILVNDNIDLIFSIDSLIKIDAIIVPSTEVRRARTNHSSLSSRCEISSLGIRSAGINPIIKTAQIVWEAYDENGSLSELSWRALKAAGPATPGTVLQYLNAKSPKEAISDLVLCSSEISQYIMNSLIIELYDDETNDALSDRILWKLGFDVPRYGREHSNLLRNLDLFRDVLIEQSGPLDEIAREKIRSSGVNLFVHLENFLENLISYNVWLFSNDHYNDSFIYKYRLALECVPKVIGPIGDTSWNPLGGNTLGVLLSYLSASLTWMEGLLKSDPLAIKRPDEDYPHYSHADDKLFPFHYTEFWGNSDKTELARYIDAYKDATNSFLRSGLAAVRNGIDHYRAPERFPTVESMLLCEMKLRQAVFSTDVKGIYPKTWWMNNRLYDSNGRYEETLFDQSGKITKLSYPTVLKGIREITFGEAAIIPHGNLIGQSNSSIVFVVREESHASKMWDNYPARKGPEPKFDPQESGDTAAAKSEK</sequence>
<organism evidence="2 3">
    <name type="scientific">Sphingomonas palmae</name>
    <dbReference type="NCBI Taxonomy" id="1855283"/>
    <lineage>
        <taxon>Bacteria</taxon>
        <taxon>Pseudomonadati</taxon>
        <taxon>Pseudomonadota</taxon>
        <taxon>Alphaproteobacteria</taxon>
        <taxon>Sphingomonadales</taxon>
        <taxon>Sphingomonadaceae</taxon>
        <taxon>Sphingomonas</taxon>
    </lineage>
</organism>
<gene>
    <name evidence="2" type="ORF">SAMN05216382_1526</name>
</gene>
<accession>A0A1H7MK76</accession>
<dbReference type="Proteomes" id="UP000199214">
    <property type="component" value="Unassembled WGS sequence"/>
</dbReference>
<dbReference type="OrthoDB" id="5174398at2"/>
<evidence type="ECO:0000256" key="1">
    <source>
        <dbReference type="SAM" id="MobiDB-lite"/>
    </source>
</evidence>
<evidence type="ECO:0000313" key="2">
    <source>
        <dbReference type="EMBL" id="SEL11710.1"/>
    </source>
</evidence>
<keyword evidence="3" id="KW-1185">Reference proteome</keyword>
<feature type="region of interest" description="Disordered" evidence="1">
    <location>
        <begin position="767"/>
        <end position="795"/>
    </location>
</feature>
<dbReference type="AlphaFoldDB" id="A0A1H7MK76"/>
<dbReference type="EMBL" id="FNZZ01000002">
    <property type="protein sequence ID" value="SEL11710.1"/>
    <property type="molecule type" value="Genomic_DNA"/>
</dbReference>
<proteinExistence type="predicted"/>
<dbReference type="RefSeq" id="WP_143051829.1">
    <property type="nucleotide sequence ID" value="NZ_FNZZ01000002.1"/>
</dbReference>
<reference evidence="3" key="1">
    <citation type="submission" date="2016-10" db="EMBL/GenBank/DDBJ databases">
        <authorList>
            <person name="Varghese N."/>
            <person name="Submissions S."/>
        </authorList>
    </citation>
    <scope>NUCLEOTIDE SEQUENCE [LARGE SCALE GENOMIC DNA]</scope>
    <source>
        <strain evidence="3">JS21-1</strain>
    </source>
</reference>
<name>A0A1H7MK76_9SPHN</name>